<name>A0ABU8THN1_9HYPH</name>
<organism evidence="1 2">
    <name type="scientific">Roseibium algae</name>
    <dbReference type="NCBI Taxonomy" id="3123038"/>
    <lineage>
        <taxon>Bacteria</taxon>
        <taxon>Pseudomonadati</taxon>
        <taxon>Pseudomonadota</taxon>
        <taxon>Alphaproteobacteria</taxon>
        <taxon>Hyphomicrobiales</taxon>
        <taxon>Stappiaceae</taxon>
        <taxon>Roseibium</taxon>
    </lineage>
</organism>
<dbReference type="EMBL" id="JBAKIA010000002">
    <property type="protein sequence ID" value="MEJ8473662.1"/>
    <property type="molecule type" value="Genomic_DNA"/>
</dbReference>
<dbReference type="Pfam" id="PF05013">
    <property type="entry name" value="FGase"/>
    <property type="match status" value="1"/>
</dbReference>
<protein>
    <submittedName>
        <fullName evidence="1">N-formylglutamate amidohydrolase</fullName>
    </submittedName>
</protein>
<comment type="caution">
    <text evidence="1">The sequence shown here is derived from an EMBL/GenBank/DDBJ whole genome shotgun (WGS) entry which is preliminary data.</text>
</comment>
<dbReference type="SUPFAM" id="SSF53187">
    <property type="entry name" value="Zn-dependent exopeptidases"/>
    <property type="match status" value="1"/>
</dbReference>
<dbReference type="Gene3D" id="3.40.630.40">
    <property type="entry name" value="Zn-dependent exopeptidases"/>
    <property type="match status" value="1"/>
</dbReference>
<evidence type="ECO:0000313" key="2">
    <source>
        <dbReference type="Proteomes" id="UP001385499"/>
    </source>
</evidence>
<dbReference type="PIRSF" id="PIRSF029730">
    <property type="entry name" value="UCP029730"/>
    <property type="match status" value="1"/>
</dbReference>
<sequence>MTIGIPGNDPFDPVTILNKDGTSPFVLVCEHASNFRPAAYGDLGLKASDLEAHIAWDPGALGVSTELSKLLDAPLVHSNVSRLIIDCNRAEDAHDLVPSCSELTNIPKNMGIDSEERSRRIALSHAPFHAAVEAIIEDRLAMGKETAIVSLHSYTPIYKGFSRPWEIGLIYGQDASLAKPALKALNATPYNVGDNEPYSPSDGVYYTLHRHGEARGLKSLMIEIRNDEIADTASESAWAKRLAPILTEALELSGGDNA</sequence>
<evidence type="ECO:0000313" key="1">
    <source>
        <dbReference type="EMBL" id="MEJ8473662.1"/>
    </source>
</evidence>
<dbReference type="Proteomes" id="UP001385499">
    <property type="component" value="Unassembled WGS sequence"/>
</dbReference>
<keyword evidence="2" id="KW-1185">Reference proteome</keyword>
<gene>
    <name evidence="1" type="ORF">V6575_06145</name>
</gene>
<reference evidence="1 2" key="1">
    <citation type="submission" date="2024-02" db="EMBL/GenBank/DDBJ databases">
        <title>Roseibium algae sp. nov., isolated from marine alga (Grateloupia sp.), showing potential in myo-inositol conversion.</title>
        <authorList>
            <person name="Wang Y."/>
        </authorList>
    </citation>
    <scope>NUCLEOTIDE SEQUENCE [LARGE SCALE GENOMIC DNA]</scope>
    <source>
        <strain evidence="1 2">H3510</strain>
    </source>
</reference>
<dbReference type="InterPro" id="IPR011227">
    <property type="entry name" value="UCP029730"/>
</dbReference>
<dbReference type="InterPro" id="IPR007709">
    <property type="entry name" value="N-FG_amidohydro"/>
</dbReference>
<proteinExistence type="predicted"/>
<dbReference type="RefSeq" id="WP_340273279.1">
    <property type="nucleotide sequence ID" value="NZ_JBAKIA010000002.1"/>
</dbReference>
<accession>A0ABU8THN1</accession>